<comment type="caution">
    <text evidence="2">The sequence shown here is derived from an EMBL/GenBank/DDBJ whole genome shotgun (WGS) entry which is preliminary data.</text>
</comment>
<reference evidence="2 3" key="1">
    <citation type="submission" date="2020-04" db="EMBL/GenBank/DDBJ databases">
        <title>Draft genome of Pyxidicoccus fallax type strain.</title>
        <authorList>
            <person name="Whitworth D.E."/>
        </authorList>
    </citation>
    <scope>NUCLEOTIDE SEQUENCE [LARGE SCALE GENOMIC DNA]</scope>
    <source>
        <strain evidence="2 3">DSM 14698</strain>
    </source>
</reference>
<dbReference type="AlphaFoldDB" id="A0A848LW64"/>
<evidence type="ECO:0000313" key="2">
    <source>
        <dbReference type="EMBL" id="NMO22046.1"/>
    </source>
</evidence>
<gene>
    <name evidence="2" type="ORF">HG543_45400</name>
</gene>
<keyword evidence="3" id="KW-1185">Reference proteome</keyword>
<protein>
    <submittedName>
        <fullName evidence="2">Uncharacterized protein</fullName>
    </submittedName>
</protein>
<dbReference type="Proteomes" id="UP000518300">
    <property type="component" value="Unassembled WGS sequence"/>
</dbReference>
<feature type="coiled-coil region" evidence="1">
    <location>
        <begin position="7"/>
        <end position="34"/>
    </location>
</feature>
<organism evidence="2 3">
    <name type="scientific">Pyxidicoccus fallax</name>
    <dbReference type="NCBI Taxonomy" id="394095"/>
    <lineage>
        <taxon>Bacteria</taxon>
        <taxon>Pseudomonadati</taxon>
        <taxon>Myxococcota</taxon>
        <taxon>Myxococcia</taxon>
        <taxon>Myxococcales</taxon>
        <taxon>Cystobacterineae</taxon>
        <taxon>Myxococcaceae</taxon>
        <taxon>Pyxidicoccus</taxon>
    </lineage>
</organism>
<accession>A0A848LW64</accession>
<evidence type="ECO:0000256" key="1">
    <source>
        <dbReference type="SAM" id="Coils"/>
    </source>
</evidence>
<keyword evidence="1" id="KW-0175">Coiled coil</keyword>
<name>A0A848LW64_9BACT</name>
<evidence type="ECO:0000313" key="3">
    <source>
        <dbReference type="Proteomes" id="UP000518300"/>
    </source>
</evidence>
<dbReference type="EMBL" id="JABBJJ010000378">
    <property type="protein sequence ID" value="NMO22046.1"/>
    <property type="molecule type" value="Genomic_DNA"/>
</dbReference>
<feature type="non-terminal residue" evidence="2">
    <location>
        <position position="46"/>
    </location>
</feature>
<proteinExistence type="predicted"/>
<sequence>MAVEGEEQELRDAIRRLESTVASLEARLARLESAGAPRAVEALSLI</sequence>